<dbReference type="SUPFAM" id="SSF69349">
    <property type="entry name" value="Phage fibre proteins"/>
    <property type="match status" value="1"/>
</dbReference>
<proteinExistence type="predicted"/>
<protein>
    <submittedName>
        <fullName evidence="2">Uncharacterized conserved protein, implicated in type VI secretion and phage assembly</fullName>
    </submittedName>
</protein>
<dbReference type="Pfam" id="PF05954">
    <property type="entry name" value="Phage_GPD"/>
    <property type="match status" value="1"/>
</dbReference>
<keyword evidence="3" id="KW-1185">Reference proteome</keyword>
<dbReference type="STRING" id="662367.SAMN05216167_102641"/>
<dbReference type="EMBL" id="FOLQ01000002">
    <property type="protein sequence ID" value="SFC86821.1"/>
    <property type="molecule type" value="Genomic_DNA"/>
</dbReference>
<gene>
    <name evidence="2" type="ORF">SAMN05216167_102641</name>
</gene>
<dbReference type="Pfam" id="PF04717">
    <property type="entry name" value="Phage_base_V"/>
    <property type="match status" value="1"/>
</dbReference>
<dbReference type="SUPFAM" id="SSF69255">
    <property type="entry name" value="gp5 N-terminal domain-like"/>
    <property type="match status" value="1"/>
</dbReference>
<evidence type="ECO:0000313" key="3">
    <source>
        <dbReference type="Proteomes" id="UP000198598"/>
    </source>
</evidence>
<dbReference type="AlphaFoldDB" id="A0A1I1MN84"/>
<dbReference type="Gene3D" id="2.30.110.50">
    <property type="match status" value="1"/>
</dbReference>
<accession>A0A1I1MN84</accession>
<dbReference type="RefSeq" id="WP_093824770.1">
    <property type="nucleotide sequence ID" value="NZ_FOLQ01000002.1"/>
</dbReference>
<dbReference type="OrthoDB" id="1907165at2"/>
<dbReference type="Gene3D" id="2.40.50.230">
    <property type="entry name" value="Gp5 N-terminal domain"/>
    <property type="match status" value="1"/>
</dbReference>
<organism evidence="2 3">
    <name type="scientific">Spirosoma endophyticum</name>
    <dbReference type="NCBI Taxonomy" id="662367"/>
    <lineage>
        <taxon>Bacteria</taxon>
        <taxon>Pseudomonadati</taxon>
        <taxon>Bacteroidota</taxon>
        <taxon>Cytophagia</taxon>
        <taxon>Cytophagales</taxon>
        <taxon>Cytophagaceae</taxon>
        <taxon>Spirosoma</taxon>
    </lineage>
</organism>
<dbReference type="Gene3D" id="3.55.50.10">
    <property type="entry name" value="Baseplate protein-like domains"/>
    <property type="match status" value="1"/>
</dbReference>
<dbReference type="InterPro" id="IPR006531">
    <property type="entry name" value="Gp5/Vgr_OB"/>
</dbReference>
<dbReference type="SUPFAM" id="SSF69279">
    <property type="entry name" value="Phage tail proteins"/>
    <property type="match status" value="1"/>
</dbReference>
<dbReference type="InterPro" id="IPR037026">
    <property type="entry name" value="Vgr_OB-fold_dom_sf"/>
</dbReference>
<evidence type="ECO:0000313" key="2">
    <source>
        <dbReference type="EMBL" id="SFC86821.1"/>
    </source>
</evidence>
<reference evidence="2 3" key="1">
    <citation type="submission" date="2016-10" db="EMBL/GenBank/DDBJ databases">
        <authorList>
            <person name="de Groot N.N."/>
        </authorList>
    </citation>
    <scope>NUCLEOTIDE SEQUENCE [LARGE SCALE GENOMIC DNA]</scope>
    <source>
        <strain evidence="2 3">DSM 26130</strain>
    </source>
</reference>
<dbReference type="Proteomes" id="UP000198598">
    <property type="component" value="Unassembled WGS sequence"/>
</dbReference>
<feature type="domain" description="Gp5/Type VI secretion system Vgr protein OB-fold" evidence="1">
    <location>
        <begin position="387"/>
        <end position="460"/>
    </location>
</feature>
<name>A0A1I1MN84_9BACT</name>
<evidence type="ECO:0000259" key="1">
    <source>
        <dbReference type="Pfam" id="PF04717"/>
    </source>
</evidence>
<sequence>MPSTTQLIATADVTINGIQLPRFNSVYLNQPFESHHTFEISLSPDMLPNRAPVIRLNELADSFVGESITIKFKQGLSVGGKVNGQQGQIFRGVVTSVRLSRSQSSTTSVIISGSSPTILLCAGKTIRSFTDMTLKDIVTKLTGAAGLTSKIDPDLSIPFSYTAQYEEDEYTFLQRKAQTWGEWMYYDGETFIFGKKARPSPSPVVLTLGVNLFDMEYALRVTPLNSKWLNDNFLDNTKNKAPSSSPVDGLQTAARIAADKSEKLFNVIPTMVNPGLHTSSSLQDVAKRNKAKQANELAVLQGRTPEMELRVGSLIKIKEGVYDVVDPKLGAVKLDTIDYGQFIVTRLTHYVDARGVYQATFEAIPEAADHPPVEYNVPAYVLKTDLALVKDINDPDGLGRVKLQFSWQKDDNLTTDWVTISHPMSGKDRGVYFIPELDENVWVDYMFGNPDFPFVISSWYHLDAKPGELFNPENNIKGIVTRSGNHIILNDESGKESIKIYNKDKKNSIELSLDGTHITIKSNGNINIQAGGEINMSAGGNISIESKKNVAMLATDSIDLVTDSGDIDLVSDKKLSLIAGTDLTESGKTIEISSDTTADIKASAALSLDGGPSTTLKGGMVMIN</sequence>